<dbReference type="PANTHER" id="PTHR23150">
    <property type="entry name" value="SULFATASE MODIFYING FACTOR 1, 2"/>
    <property type="match status" value="1"/>
</dbReference>
<sequence>MAFVPGGEATLGYVYYTGLYGPMPYQVEGFWIDKFEVTNAEYAEFVKATGHAPAAFVDEDDLNQPDQPVTGVFHEDAIAYCAWKGKRLPTEVEWEKAARGTDGRIYPWGNDEDLSRAHISGDAPVAVAQYEGDISPFGVRGMAGNVSEWVADTRKAKGGRCLDGGVDTRKQTPEMQKILAELRALNGGVLPEACLPPVVDPNPHIQSEPCAYIKGNSWNGRPHMTVASNRMWDYTNSIAEFVGFRCAKDK</sequence>
<dbReference type="KEGG" id="pamo:BAR1_01605"/>
<reference evidence="2 3" key="1">
    <citation type="submission" date="2018-09" db="EMBL/GenBank/DDBJ databases">
        <title>Profundibacter amoris BAR1 gen. nov., sp. nov., a new member of the Roseobacter clade isolated at Lokis Castle Vent Field on the Arctic Mid-Oceanic Ridge.</title>
        <authorList>
            <person name="Le Moine Bauer S."/>
            <person name="Sjoeberg A.G."/>
            <person name="L'Haridon S."/>
            <person name="Stokke R."/>
            <person name="Roalkvam I."/>
            <person name="Steen I.H."/>
            <person name="Dahle H."/>
        </authorList>
    </citation>
    <scope>NUCLEOTIDE SEQUENCE [LARGE SCALE GENOMIC DNA]</scope>
    <source>
        <strain evidence="2 3">BAR1</strain>
    </source>
</reference>
<dbReference type="InterPro" id="IPR042095">
    <property type="entry name" value="SUMF_sf"/>
</dbReference>
<dbReference type="Gene3D" id="3.90.1580.10">
    <property type="entry name" value="paralog of FGE (formylglycine-generating enzyme)"/>
    <property type="match status" value="1"/>
</dbReference>
<keyword evidence="3" id="KW-1185">Reference proteome</keyword>
<gene>
    <name evidence="2" type="ORF">BAR1_01605</name>
</gene>
<feature type="domain" description="Sulfatase-modifying factor enzyme-like" evidence="1">
    <location>
        <begin position="1"/>
        <end position="248"/>
    </location>
</feature>
<dbReference type="InterPro" id="IPR016187">
    <property type="entry name" value="CTDL_fold"/>
</dbReference>
<dbReference type="InterPro" id="IPR051043">
    <property type="entry name" value="Sulfatase_Mod_Factor_Kinase"/>
</dbReference>
<accession>A0A347UD18</accession>
<dbReference type="PANTHER" id="PTHR23150:SF19">
    <property type="entry name" value="FORMYLGLYCINE-GENERATING ENZYME"/>
    <property type="match status" value="1"/>
</dbReference>
<dbReference type="AlphaFoldDB" id="A0A347UD18"/>
<dbReference type="Pfam" id="PF03781">
    <property type="entry name" value="FGE-sulfatase"/>
    <property type="match status" value="1"/>
</dbReference>
<protein>
    <recommendedName>
        <fullName evidence="1">Sulfatase-modifying factor enzyme-like domain-containing protein</fullName>
    </recommendedName>
</protein>
<evidence type="ECO:0000313" key="3">
    <source>
        <dbReference type="Proteomes" id="UP000261704"/>
    </source>
</evidence>
<dbReference type="SUPFAM" id="SSF56436">
    <property type="entry name" value="C-type lectin-like"/>
    <property type="match status" value="1"/>
</dbReference>
<dbReference type="Proteomes" id="UP000261704">
    <property type="component" value="Chromosome"/>
</dbReference>
<dbReference type="OrthoDB" id="9768004at2"/>
<name>A0A347UD18_9RHOB</name>
<proteinExistence type="predicted"/>
<organism evidence="2 3">
    <name type="scientific">Profundibacter amoris</name>
    <dbReference type="NCBI Taxonomy" id="2171755"/>
    <lineage>
        <taxon>Bacteria</taxon>
        <taxon>Pseudomonadati</taxon>
        <taxon>Pseudomonadota</taxon>
        <taxon>Alphaproteobacteria</taxon>
        <taxon>Rhodobacterales</taxon>
        <taxon>Paracoccaceae</taxon>
        <taxon>Profundibacter</taxon>
    </lineage>
</organism>
<evidence type="ECO:0000259" key="1">
    <source>
        <dbReference type="Pfam" id="PF03781"/>
    </source>
</evidence>
<evidence type="ECO:0000313" key="2">
    <source>
        <dbReference type="EMBL" id="AXX96746.1"/>
    </source>
</evidence>
<dbReference type="InterPro" id="IPR005532">
    <property type="entry name" value="SUMF_dom"/>
</dbReference>
<dbReference type="EMBL" id="CP032125">
    <property type="protein sequence ID" value="AXX96746.1"/>
    <property type="molecule type" value="Genomic_DNA"/>
</dbReference>
<dbReference type="GO" id="GO:0120147">
    <property type="term" value="F:formylglycine-generating oxidase activity"/>
    <property type="evidence" value="ECO:0007669"/>
    <property type="project" value="TreeGrafter"/>
</dbReference>